<feature type="domain" description="Major facilitator superfamily (MFS) profile" evidence="8">
    <location>
        <begin position="1"/>
        <end position="194"/>
    </location>
</feature>
<feature type="transmembrane region" description="Helical" evidence="7">
    <location>
        <begin position="90"/>
        <end position="108"/>
    </location>
</feature>
<evidence type="ECO:0000256" key="3">
    <source>
        <dbReference type="ARBA" id="ARBA00022475"/>
    </source>
</evidence>
<feature type="transmembrane region" description="Helical" evidence="7">
    <location>
        <begin position="67"/>
        <end position="84"/>
    </location>
</feature>
<name>A0ABY9JPQ6_9BACI</name>
<dbReference type="PANTHER" id="PTHR23517">
    <property type="entry name" value="RESISTANCE PROTEIN MDTM, PUTATIVE-RELATED-RELATED"/>
    <property type="match status" value="1"/>
</dbReference>
<keyword evidence="10" id="KW-1185">Reference proteome</keyword>
<accession>A0ABY9JPQ6</accession>
<dbReference type="SUPFAM" id="SSF103473">
    <property type="entry name" value="MFS general substrate transporter"/>
    <property type="match status" value="1"/>
</dbReference>
<dbReference type="PROSITE" id="PS50850">
    <property type="entry name" value="MFS"/>
    <property type="match status" value="1"/>
</dbReference>
<evidence type="ECO:0000313" key="10">
    <source>
        <dbReference type="Proteomes" id="UP001197974"/>
    </source>
</evidence>
<dbReference type="Gene3D" id="1.20.1250.20">
    <property type="entry name" value="MFS general substrate transporter like domains"/>
    <property type="match status" value="1"/>
</dbReference>
<dbReference type="EMBL" id="CP129013">
    <property type="protein sequence ID" value="WLR41389.1"/>
    <property type="molecule type" value="Genomic_DNA"/>
</dbReference>
<evidence type="ECO:0000313" key="9">
    <source>
        <dbReference type="EMBL" id="WLR41389.1"/>
    </source>
</evidence>
<keyword evidence="5 7" id="KW-1133">Transmembrane helix</keyword>
<reference evidence="9 10" key="1">
    <citation type="submission" date="2023-06" db="EMBL/GenBank/DDBJ databases">
        <title>Five Gram-positive bacteria isolated from mangrove sediments in Shenzhen, Guangdong, China.</title>
        <authorList>
            <person name="Yu S."/>
            <person name="Zheng W."/>
            <person name="Huang Y."/>
        </authorList>
    </citation>
    <scope>NUCLEOTIDE SEQUENCE [LARGE SCALE GENOMIC DNA]</scope>
    <source>
        <strain evidence="9 10">SaN35-3</strain>
    </source>
</reference>
<evidence type="ECO:0000259" key="8">
    <source>
        <dbReference type="PROSITE" id="PS50850"/>
    </source>
</evidence>
<evidence type="ECO:0000256" key="4">
    <source>
        <dbReference type="ARBA" id="ARBA00022692"/>
    </source>
</evidence>
<keyword evidence="4 7" id="KW-0812">Transmembrane</keyword>
<sequence length="194" mass="21964">MEEQLTNVIGIRLNDVFSQPKPLASFIPINIDGMNMLGLLKTENTLIVFCFTFIVSFILRKYKEKHVLIIGLFLYFIGYTIISFSINPIILMSAMLFASFGELILIPIKQTILANIVPDHARGTYMGIYTLFTFIGVSTAGIFLILSPWMPLIALPIVFSFMAILTVILFNYVLSQSGKNQNQRTKEERKKLSI</sequence>
<dbReference type="Proteomes" id="UP001197974">
    <property type="component" value="Chromosome"/>
</dbReference>
<evidence type="ECO:0000256" key="6">
    <source>
        <dbReference type="ARBA" id="ARBA00023136"/>
    </source>
</evidence>
<comment type="subcellular location">
    <subcellularLocation>
        <location evidence="1">Cell membrane</location>
        <topology evidence="1">Multi-pass membrane protein</topology>
    </subcellularLocation>
</comment>
<dbReference type="InterPro" id="IPR011701">
    <property type="entry name" value="MFS"/>
</dbReference>
<dbReference type="InterPro" id="IPR036259">
    <property type="entry name" value="MFS_trans_sf"/>
</dbReference>
<keyword evidence="2" id="KW-0813">Transport</keyword>
<feature type="transmembrane region" description="Helical" evidence="7">
    <location>
        <begin position="152"/>
        <end position="174"/>
    </location>
</feature>
<dbReference type="RefSeq" id="WP_306019558.1">
    <property type="nucleotide sequence ID" value="NZ_CP129013.1"/>
</dbReference>
<evidence type="ECO:0000256" key="5">
    <source>
        <dbReference type="ARBA" id="ARBA00022989"/>
    </source>
</evidence>
<evidence type="ECO:0000256" key="1">
    <source>
        <dbReference type="ARBA" id="ARBA00004651"/>
    </source>
</evidence>
<gene>
    <name evidence="9" type="ORF">LC087_10750</name>
</gene>
<dbReference type="InterPro" id="IPR050171">
    <property type="entry name" value="MFS_Transporters"/>
</dbReference>
<feature type="transmembrane region" description="Helical" evidence="7">
    <location>
        <begin position="44"/>
        <end position="60"/>
    </location>
</feature>
<dbReference type="InterPro" id="IPR020846">
    <property type="entry name" value="MFS_dom"/>
</dbReference>
<keyword evidence="3" id="KW-1003">Cell membrane</keyword>
<evidence type="ECO:0000256" key="7">
    <source>
        <dbReference type="SAM" id="Phobius"/>
    </source>
</evidence>
<evidence type="ECO:0000256" key="2">
    <source>
        <dbReference type="ARBA" id="ARBA00022448"/>
    </source>
</evidence>
<dbReference type="PANTHER" id="PTHR23517:SF3">
    <property type="entry name" value="INTEGRAL MEMBRANE TRANSPORT PROTEIN"/>
    <property type="match status" value="1"/>
</dbReference>
<feature type="transmembrane region" description="Helical" evidence="7">
    <location>
        <begin position="128"/>
        <end position="146"/>
    </location>
</feature>
<organism evidence="9 10">
    <name type="scientific">Bacillus carboniphilus</name>
    <dbReference type="NCBI Taxonomy" id="86663"/>
    <lineage>
        <taxon>Bacteria</taxon>
        <taxon>Bacillati</taxon>
        <taxon>Bacillota</taxon>
        <taxon>Bacilli</taxon>
        <taxon>Bacillales</taxon>
        <taxon>Bacillaceae</taxon>
        <taxon>Bacillus</taxon>
    </lineage>
</organism>
<proteinExistence type="predicted"/>
<keyword evidence="6 7" id="KW-0472">Membrane</keyword>
<dbReference type="Pfam" id="PF07690">
    <property type="entry name" value="MFS_1"/>
    <property type="match status" value="1"/>
</dbReference>
<protein>
    <submittedName>
        <fullName evidence="9">MFS transporter</fullName>
    </submittedName>
</protein>